<dbReference type="OMA" id="CPWVRAG"/>
<name>A0A7L4P9C9_9CREN</name>
<dbReference type="InterPro" id="IPR014927">
    <property type="entry name" value="PG-bd_2"/>
</dbReference>
<dbReference type="Pfam" id="PF08823">
    <property type="entry name" value="PG_binding_2"/>
    <property type="match status" value="1"/>
</dbReference>
<dbReference type="GeneID" id="5056082"/>
<dbReference type="SUPFAM" id="SSF56235">
    <property type="entry name" value="N-terminal nucleophile aminohydrolases (Ntn hydrolases)"/>
    <property type="match status" value="1"/>
</dbReference>
<dbReference type="RefSeq" id="WP_011900493.1">
    <property type="nucleotide sequence ID" value="NZ_JAAVJF010000001.1"/>
</dbReference>
<dbReference type="InterPro" id="IPR029055">
    <property type="entry name" value="Ntn_hydrolases_N"/>
</dbReference>
<reference evidence="2 3" key="1">
    <citation type="journal article" date="2020" name="Nat. Commun.">
        <title>The structures of two archaeal type IV pili illuminate evolutionary relationships.</title>
        <authorList>
            <person name="Wang F."/>
            <person name="Baquero D.P."/>
            <person name="Su Z."/>
            <person name="Beltran L.C."/>
            <person name="Prangishvili D."/>
            <person name="Krupovic M."/>
            <person name="Egelman E.H."/>
        </authorList>
    </citation>
    <scope>NUCLEOTIDE SEQUENCE [LARGE SCALE GENOMIC DNA]</scope>
    <source>
        <strain evidence="2 3">2GA</strain>
    </source>
</reference>
<comment type="caution">
    <text evidence="2">The sequence shown here is derived from an EMBL/GenBank/DDBJ whole genome shotgun (WGS) entry which is preliminary data.</text>
</comment>
<dbReference type="Gene3D" id="3.60.20.10">
    <property type="entry name" value="Glutamine Phosphoribosylpyrophosphate, subunit 1, domain 1"/>
    <property type="match status" value="1"/>
</dbReference>
<evidence type="ECO:0000259" key="1">
    <source>
        <dbReference type="Pfam" id="PF08823"/>
    </source>
</evidence>
<dbReference type="PANTHER" id="PTHR39328">
    <property type="entry name" value="BLL2871 PROTEIN"/>
    <property type="match status" value="1"/>
</dbReference>
<organism evidence="2 3">
    <name type="scientific">Pyrobaculum arsenaticum</name>
    <dbReference type="NCBI Taxonomy" id="121277"/>
    <lineage>
        <taxon>Archaea</taxon>
        <taxon>Thermoproteota</taxon>
        <taxon>Thermoprotei</taxon>
        <taxon>Thermoproteales</taxon>
        <taxon>Thermoproteaceae</taxon>
        <taxon>Pyrobaculum</taxon>
    </lineage>
</organism>
<evidence type="ECO:0000313" key="3">
    <source>
        <dbReference type="Proteomes" id="UP000554766"/>
    </source>
</evidence>
<dbReference type="Pfam" id="PF06267">
    <property type="entry name" value="DUF1028"/>
    <property type="match status" value="1"/>
</dbReference>
<protein>
    <submittedName>
        <fullName evidence="2">DUF1028 domain-containing protein</fullName>
    </submittedName>
</protein>
<proteinExistence type="predicted"/>
<dbReference type="EMBL" id="JAAVJF010000001">
    <property type="protein sequence ID" value="NYR14486.1"/>
    <property type="molecule type" value="Genomic_DNA"/>
</dbReference>
<dbReference type="PANTHER" id="PTHR39328:SF1">
    <property type="entry name" value="BLL2871 PROTEIN"/>
    <property type="match status" value="1"/>
</dbReference>
<sequence length="286" mass="31291">MTFSIVATDGVDVGVAVASKFVAVGAFVPHAEASVGAVATQCYANPSLGRIILSAMRGGSIAEEAVRRALAQDPDREQRQIGAVDIRGNAYAFTGRACPEYAGHVVGSGYAAQGNILAGPEVVEAMAKAFETQRGELVDKLLAALEAGEKAGGDRRGKQSAALVVLRPRGGYLGLTDVYVDIRVDDHPEPVAELRRIFRIWELTLLQRDDPTDVVSKKDVAGEVQEALRRLGFYRKEPTGVWDEETEAAFREWAGFENFENKIRDDDKIWGSVYRYLLERGRQVHR</sequence>
<dbReference type="Proteomes" id="UP000554766">
    <property type="component" value="Unassembled WGS sequence"/>
</dbReference>
<gene>
    <name evidence="2" type="ORF">HC235_00560</name>
</gene>
<dbReference type="InterPro" id="IPR010430">
    <property type="entry name" value="DUF1028"/>
</dbReference>
<accession>A0A7L4P9C9</accession>
<feature type="domain" description="Putative peptidoglycan binding" evidence="1">
    <location>
        <begin position="204"/>
        <end position="277"/>
    </location>
</feature>
<keyword evidence="3" id="KW-1185">Reference proteome</keyword>
<evidence type="ECO:0000313" key="2">
    <source>
        <dbReference type="EMBL" id="NYR14486.1"/>
    </source>
</evidence>
<dbReference type="AlphaFoldDB" id="A0A7L4P9C9"/>